<keyword evidence="3" id="KW-1185">Reference proteome</keyword>
<dbReference type="Proteomes" id="UP001066276">
    <property type="component" value="Chromosome 4_1"/>
</dbReference>
<dbReference type="EMBL" id="JANPWB010000007">
    <property type="protein sequence ID" value="KAJ1168331.1"/>
    <property type="molecule type" value="Genomic_DNA"/>
</dbReference>
<organism evidence="2 3">
    <name type="scientific">Pleurodeles waltl</name>
    <name type="common">Iberian ribbed newt</name>
    <dbReference type="NCBI Taxonomy" id="8319"/>
    <lineage>
        <taxon>Eukaryota</taxon>
        <taxon>Metazoa</taxon>
        <taxon>Chordata</taxon>
        <taxon>Craniata</taxon>
        <taxon>Vertebrata</taxon>
        <taxon>Euteleostomi</taxon>
        <taxon>Amphibia</taxon>
        <taxon>Batrachia</taxon>
        <taxon>Caudata</taxon>
        <taxon>Salamandroidea</taxon>
        <taxon>Salamandridae</taxon>
        <taxon>Pleurodelinae</taxon>
        <taxon>Pleurodeles</taxon>
    </lineage>
</organism>
<comment type="caution">
    <text evidence="2">The sequence shown here is derived from an EMBL/GenBank/DDBJ whole genome shotgun (WGS) entry which is preliminary data.</text>
</comment>
<evidence type="ECO:0000256" key="1">
    <source>
        <dbReference type="SAM" id="MobiDB-lite"/>
    </source>
</evidence>
<accession>A0AAV7SW41</accession>
<name>A0AAV7SW41_PLEWA</name>
<gene>
    <name evidence="2" type="ORF">NDU88_000257</name>
</gene>
<reference evidence="2" key="1">
    <citation type="journal article" date="2022" name="bioRxiv">
        <title>Sequencing and chromosome-scale assembly of the giantPleurodeles waltlgenome.</title>
        <authorList>
            <person name="Brown T."/>
            <person name="Elewa A."/>
            <person name="Iarovenko S."/>
            <person name="Subramanian E."/>
            <person name="Araus A.J."/>
            <person name="Petzold A."/>
            <person name="Susuki M."/>
            <person name="Suzuki K.-i.T."/>
            <person name="Hayashi T."/>
            <person name="Toyoda A."/>
            <person name="Oliveira C."/>
            <person name="Osipova E."/>
            <person name="Leigh N.D."/>
            <person name="Simon A."/>
            <person name="Yun M.H."/>
        </authorList>
    </citation>
    <scope>NUCLEOTIDE SEQUENCE</scope>
    <source>
        <strain evidence="2">20211129_DDA</strain>
        <tissue evidence="2">Liver</tissue>
    </source>
</reference>
<dbReference type="AlphaFoldDB" id="A0AAV7SW41"/>
<feature type="region of interest" description="Disordered" evidence="1">
    <location>
        <begin position="1"/>
        <end position="106"/>
    </location>
</feature>
<proteinExistence type="predicted"/>
<sequence>MGPGTDEALRQRLGTGSGHRGSSASKRKAMPLRGLAQTRPCGQTPLHLEQGLGTGSGHRASSPSKRTSMPLKGLAQTRPCGQTPLHLEQGLGTGSGRRASSPSKHTAMPLKGLAQRACPGLRGHRWGCWIMWGSGSTGRASVGVLDSVKAKNLGRGRGPDTGGVG</sequence>
<evidence type="ECO:0000313" key="3">
    <source>
        <dbReference type="Proteomes" id="UP001066276"/>
    </source>
</evidence>
<protein>
    <submittedName>
        <fullName evidence="2">Uncharacterized protein</fullName>
    </submittedName>
</protein>
<evidence type="ECO:0000313" key="2">
    <source>
        <dbReference type="EMBL" id="KAJ1168331.1"/>
    </source>
</evidence>